<keyword evidence="2" id="KW-0813">Transport</keyword>
<comment type="caution">
    <text evidence="5">The sequence shown here is derived from an EMBL/GenBank/DDBJ whole genome shotgun (WGS) entry which is preliminary data.</text>
</comment>
<dbReference type="NCBIfam" id="NF037995">
    <property type="entry name" value="TRAP_S1"/>
    <property type="match status" value="1"/>
</dbReference>
<organism evidence="5">
    <name type="scientific">bioreactor metagenome</name>
    <dbReference type="NCBI Taxonomy" id="1076179"/>
    <lineage>
        <taxon>unclassified sequences</taxon>
        <taxon>metagenomes</taxon>
        <taxon>ecological metagenomes</taxon>
    </lineage>
</organism>
<proteinExistence type="predicted"/>
<keyword evidence="4" id="KW-0175">Coiled coil</keyword>
<keyword evidence="3" id="KW-0732">Signal</keyword>
<evidence type="ECO:0000256" key="1">
    <source>
        <dbReference type="ARBA" id="ARBA00004196"/>
    </source>
</evidence>
<dbReference type="NCBIfam" id="TIGR00787">
    <property type="entry name" value="dctP"/>
    <property type="match status" value="1"/>
</dbReference>
<dbReference type="EMBL" id="VSSQ01059122">
    <property type="protein sequence ID" value="MPN12720.1"/>
    <property type="molecule type" value="Genomic_DNA"/>
</dbReference>
<dbReference type="InterPro" id="IPR038404">
    <property type="entry name" value="TRAP_DctP_sf"/>
</dbReference>
<dbReference type="GO" id="GO:0055085">
    <property type="term" value="P:transmembrane transport"/>
    <property type="evidence" value="ECO:0007669"/>
    <property type="project" value="InterPro"/>
</dbReference>
<dbReference type="InterPro" id="IPR004682">
    <property type="entry name" value="TRAP_DctP"/>
</dbReference>
<accession>A0A645FFK1</accession>
<comment type="subcellular location">
    <subcellularLocation>
        <location evidence="1">Cell envelope</location>
    </subcellularLocation>
</comment>
<evidence type="ECO:0000313" key="5">
    <source>
        <dbReference type="EMBL" id="MPN12720.1"/>
    </source>
</evidence>
<reference evidence="5" key="1">
    <citation type="submission" date="2019-08" db="EMBL/GenBank/DDBJ databases">
        <authorList>
            <person name="Kucharzyk K."/>
            <person name="Murdoch R.W."/>
            <person name="Higgins S."/>
            <person name="Loffler F."/>
        </authorList>
    </citation>
    <scope>NUCLEOTIDE SEQUENCE</scope>
</reference>
<dbReference type="AlphaFoldDB" id="A0A645FFK1"/>
<name>A0A645FFK1_9ZZZZ</name>
<protein>
    <submittedName>
        <fullName evidence="5">2,3-diketo-L-gulonate-binding periplasmic protein YiaO</fullName>
    </submittedName>
</protein>
<evidence type="ECO:0000256" key="4">
    <source>
        <dbReference type="SAM" id="Coils"/>
    </source>
</evidence>
<dbReference type="SUPFAM" id="SSF53850">
    <property type="entry name" value="Periplasmic binding protein-like II"/>
    <property type="match status" value="1"/>
</dbReference>
<dbReference type="Gene3D" id="3.40.190.170">
    <property type="entry name" value="Bacterial extracellular solute-binding protein, family 7"/>
    <property type="match status" value="1"/>
</dbReference>
<feature type="coiled-coil region" evidence="4">
    <location>
        <begin position="178"/>
        <end position="205"/>
    </location>
</feature>
<evidence type="ECO:0000256" key="2">
    <source>
        <dbReference type="ARBA" id="ARBA00022448"/>
    </source>
</evidence>
<dbReference type="Pfam" id="PF03480">
    <property type="entry name" value="DctP"/>
    <property type="match status" value="1"/>
</dbReference>
<dbReference type="GO" id="GO:0030288">
    <property type="term" value="C:outer membrane-bounded periplasmic space"/>
    <property type="evidence" value="ECO:0007669"/>
    <property type="project" value="InterPro"/>
</dbReference>
<sequence>MASCVDACKQGTIDIVSTGTSYFSGIVPDIQVFELPFLFDTYDEVHDALDNEPGDLLKDMFDGTGIKLLCYWESGMRHVTNSRGPINTPADMKGLKIRTVVSETQTATWEAFGAIPMALDMGEVFTALQQGTVDAQENALSSIASQKMYEVQDYLSMTYHSYTAMPFFVNQSSWDKLSADQQAAVQKASEESRDLERQLNADSEKVNLKLLEDNGVEVNYEPDRASFAALVGPVYELFTTRLGNDTALKTTQDYLASIR</sequence>
<gene>
    <name evidence="5" type="primary">yiaO_15</name>
    <name evidence="5" type="ORF">SDC9_160040</name>
</gene>
<evidence type="ECO:0000256" key="3">
    <source>
        <dbReference type="ARBA" id="ARBA00022729"/>
    </source>
</evidence>
<dbReference type="PANTHER" id="PTHR33376:SF4">
    <property type="entry name" value="SIALIC ACID-BINDING PERIPLASMIC PROTEIN SIAP"/>
    <property type="match status" value="1"/>
</dbReference>
<dbReference type="PANTHER" id="PTHR33376">
    <property type="match status" value="1"/>
</dbReference>
<dbReference type="InterPro" id="IPR018389">
    <property type="entry name" value="DctP_fam"/>
</dbReference>